<reference evidence="1" key="2">
    <citation type="submission" date="2020-09" db="EMBL/GenBank/DDBJ databases">
        <authorList>
            <person name="Sun Q."/>
            <person name="Kim S."/>
        </authorList>
    </citation>
    <scope>NUCLEOTIDE SEQUENCE</scope>
    <source>
        <strain evidence="1">KCTC 42590</strain>
    </source>
</reference>
<protein>
    <submittedName>
        <fullName evidence="1">Alpha-methylacyl-CoA racemase</fullName>
    </submittedName>
</protein>
<sequence length="371" mass="39549">MGPLSGVRIVEFAGLGPGPFCGMMLADMGADVIRIDRPVDIAGKSGRVDAFSLGKHDILARNRKTVRLDIRDDANKSAIIDLIKGADALIEGFRPGVMERLGFGPEAILAENPALVYGRMTGWGQTGPLAHLAGHDANYISVNGVLDTIGNKGEKPAIPPTLVGDMGGGAMFLAFGILAGILHARSTGEGQVVDAAIVDGSAVLSSIVWAFKGTLGWGPHGTNLVDGGPHFYDTYACLDGKYISVGAIEPQFYAIVMDKLGLTDDPDFKVQMNPGAWQQQKAKLAEIFKNQPQAHWAELFADTDGCVWPVLTPDEALEHPHIAERETYITKDGVTQPAPAPRFSKTPAQVRSLAGEGETDIEAVLKSWENK</sequence>
<dbReference type="RefSeq" id="WP_191250407.1">
    <property type="nucleotide sequence ID" value="NZ_BNCI01000001.1"/>
</dbReference>
<dbReference type="EMBL" id="BNCI01000001">
    <property type="protein sequence ID" value="GHF17363.1"/>
    <property type="molecule type" value="Genomic_DNA"/>
</dbReference>
<dbReference type="InterPro" id="IPR044855">
    <property type="entry name" value="CoA-Trfase_III_dom3_sf"/>
</dbReference>
<evidence type="ECO:0000313" key="1">
    <source>
        <dbReference type="EMBL" id="GHF17363.1"/>
    </source>
</evidence>
<dbReference type="InterPro" id="IPR003673">
    <property type="entry name" value="CoA-Trfase_fam_III"/>
</dbReference>
<dbReference type="SUPFAM" id="SSF89796">
    <property type="entry name" value="CoA-transferase family III (CaiB/BaiF)"/>
    <property type="match status" value="1"/>
</dbReference>
<dbReference type="GO" id="GO:0003824">
    <property type="term" value="F:catalytic activity"/>
    <property type="evidence" value="ECO:0007669"/>
    <property type="project" value="InterPro"/>
</dbReference>
<comment type="caution">
    <text evidence="1">The sequence shown here is derived from an EMBL/GenBank/DDBJ whole genome shotgun (WGS) entry which is preliminary data.</text>
</comment>
<dbReference type="PANTHER" id="PTHR48228">
    <property type="entry name" value="SUCCINYL-COA--D-CITRAMALATE COA-TRANSFERASE"/>
    <property type="match status" value="1"/>
</dbReference>
<proteinExistence type="predicted"/>
<dbReference type="InterPro" id="IPR023606">
    <property type="entry name" value="CoA-Trfase_III_dom_1_sf"/>
</dbReference>
<accession>A0A919AN84</accession>
<name>A0A919AN84_9PROT</name>
<dbReference type="Gene3D" id="3.40.50.10540">
    <property type="entry name" value="Crotonobetainyl-coa:carnitine coa-transferase, domain 1"/>
    <property type="match status" value="1"/>
</dbReference>
<reference evidence="1" key="1">
    <citation type="journal article" date="2014" name="Int. J. Syst. Evol. Microbiol.">
        <title>Complete genome sequence of Corynebacterium casei LMG S-19264T (=DSM 44701T), isolated from a smear-ripened cheese.</title>
        <authorList>
            <consortium name="US DOE Joint Genome Institute (JGI-PGF)"/>
            <person name="Walter F."/>
            <person name="Albersmeier A."/>
            <person name="Kalinowski J."/>
            <person name="Ruckert C."/>
        </authorList>
    </citation>
    <scope>NUCLEOTIDE SEQUENCE</scope>
    <source>
        <strain evidence="1">KCTC 42590</strain>
    </source>
</reference>
<dbReference type="PANTHER" id="PTHR48228:SF5">
    <property type="entry name" value="ALPHA-METHYLACYL-COA RACEMASE"/>
    <property type="match status" value="1"/>
</dbReference>
<dbReference type="Pfam" id="PF02515">
    <property type="entry name" value="CoA_transf_3"/>
    <property type="match status" value="1"/>
</dbReference>
<gene>
    <name evidence="1" type="ORF">GCM10017044_09670</name>
</gene>
<dbReference type="Gene3D" id="3.30.1540.10">
    <property type="entry name" value="formyl-coa transferase, domain 3"/>
    <property type="match status" value="1"/>
</dbReference>
<keyword evidence="2" id="KW-1185">Reference proteome</keyword>
<organism evidence="1 2">
    <name type="scientific">Kordiimonas sediminis</name>
    <dbReference type="NCBI Taxonomy" id="1735581"/>
    <lineage>
        <taxon>Bacteria</taxon>
        <taxon>Pseudomonadati</taxon>
        <taxon>Pseudomonadota</taxon>
        <taxon>Alphaproteobacteria</taxon>
        <taxon>Kordiimonadales</taxon>
        <taxon>Kordiimonadaceae</taxon>
        <taxon>Kordiimonas</taxon>
    </lineage>
</organism>
<dbReference type="InterPro" id="IPR050509">
    <property type="entry name" value="CoA-transferase_III"/>
</dbReference>
<evidence type="ECO:0000313" key="2">
    <source>
        <dbReference type="Proteomes" id="UP000630923"/>
    </source>
</evidence>
<dbReference type="Proteomes" id="UP000630923">
    <property type="component" value="Unassembled WGS sequence"/>
</dbReference>
<dbReference type="AlphaFoldDB" id="A0A919AN84"/>